<dbReference type="EMBL" id="JAMGBE010000002">
    <property type="protein sequence ID" value="MCL6729702.1"/>
    <property type="molecule type" value="Genomic_DNA"/>
</dbReference>
<evidence type="ECO:0000313" key="3">
    <source>
        <dbReference type="Proteomes" id="UP001165342"/>
    </source>
</evidence>
<name>A0ABT0S1N6_9SPHN</name>
<evidence type="ECO:0000313" key="2">
    <source>
        <dbReference type="EMBL" id="MCL6729702.1"/>
    </source>
</evidence>
<comment type="caution">
    <text evidence="2">The sequence shown here is derived from an EMBL/GenBank/DDBJ whole genome shotgun (WGS) entry which is preliminary data.</text>
</comment>
<evidence type="ECO:0000256" key="1">
    <source>
        <dbReference type="SAM" id="SignalP"/>
    </source>
</evidence>
<proteinExistence type="predicted"/>
<dbReference type="Proteomes" id="UP001165342">
    <property type="component" value="Unassembled WGS sequence"/>
</dbReference>
<feature type="signal peptide" evidence="1">
    <location>
        <begin position="1"/>
        <end position="27"/>
    </location>
</feature>
<protein>
    <recommendedName>
        <fullName evidence="4">CopL family metal-binding regulatory protein</fullName>
    </recommendedName>
</protein>
<gene>
    <name evidence="2" type="ORF">LZ538_06480</name>
</gene>
<organism evidence="2 3">
    <name type="scientific">Sphingomonas hankyongi</name>
    <dbReference type="NCBI Taxonomy" id="2908209"/>
    <lineage>
        <taxon>Bacteria</taxon>
        <taxon>Pseudomonadati</taxon>
        <taxon>Pseudomonadota</taxon>
        <taxon>Alphaproteobacteria</taxon>
        <taxon>Sphingomonadales</taxon>
        <taxon>Sphingomonadaceae</taxon>
        <taxon>Sphingomonas</taxon>
    </lineage>
</organism>
<reference evidence="2" key="1">
    <citation type="submission" date="2022-05" db="EMBL/GenBank/DDBJ databases">
        <authorList>
            <person name="Jo J.-H."/>
            <person name="Im W.-T."/>
        </authorList>
    </citation>
    <scope>NUCLEOTIDE SEQUENCE</scope>
    <source>
        <strain evidence="2">SE220</strain>
    </source>
</reference>
<feature type="chain" id="PRO_5047332292" description="CopL family metal-binding regulatory protein" evidence="1">
    <location>
        <begin position="28"/>
        <end position="106"/>
    </location>
</feature>
<keyword evidence="1" id="KW-0732">Signal</keyword>
<dbReference type="RefSeq" id="WP_249831182.1">
    <property type="nucleotide sequence ID" value="NZ_JAMGBE010000002.1"/>
</dbReference>
<accession>A0ABT0S1N6</accession>
<evidence type="ECO:0008006" key="4">
    <source>
        <dbReference type="Google" id="ProtNLM"/>
    </source>
</evidence>
<keyword evidence="3" id="KW-1185">Reference proteome</keyword>
<sequence length="106" mass="11061">MISAFIKLLVLLAALLMPLGMAVPAAAAPHHEMASMPMQHCPEQAPEQKGKLGFADCTMACAAALPAVGASPDNERSAERSLAIALPVHQLHGLHPEIATPPPKRS</sequence>